<comment type="caution">
    <text evidence="1">The sequence shown here is derived from an EMBL/GenBank/DDBJ whole genome shotgun (WGS) entry which is preliminary data.</text>
</comment>
<dbReference type="AlphaFoldDB" id="A0AAX0WZV7"/>
<dbReference type="RefSeq" id="WP_019233834.1">
    <property type="nucleotide sequence ID" value="NZ_CAAAHR010000015.1"/>
</dbReference>
<protein>
    <submittedName>
        <fullName evidence="1">Uncharacterized protein</fullName>
    </submittedName>
</protein>
<reference evidence="1" key="1">
    <citation type="submission" date="2017-12" db="EMBL/GenBank/DDBJ databases">
        <title>FDA dAtabase for Regulatory Grade micrObial Sequences (FDA-ARGOS): Supporting development and validation of Infectious Disease Dx tests.</title>
        <authorList>
            <person name="Kerrigan L."/>
            <person name="Tallon L.J."/>
            <person name="Sadzewicz L."/>
            <person name="Sengamalay N."/>
            <person name="Ott S."/>
            <person name="Godinez A."/>
            <person name="Nagaraj S."/>
            <person name="Vavikolanu K."/>
            <person name="Vyas G."/>
            <person name="Nadendla S."/>
            <person name="Aluvathingal J."/>
            <person name="Sichtig H."/>
        </authorList>
    </citation>
    <scope>NUCLEOTIDE SEQUENCE [LARGE SCALE GENOMIC DNA]</scope>
    <source>
        <strain evidence="1">FDAARGOS_200</strain>
    </source>
</reference>
<keyword evidence="2" id="KW-1185">Reference proteome</keyword>
<gene>
    <name evidence="1" type="ORF">A6J39_015275</name>
</gene>
<proteinExistence type="predicted"/>
<dbReference type="Proteomes" id="UP000192511">
    <property type="component" value="Unassembled WGS sequence"/>
</dbReference>
<evidence type="ECO:0000313" key="1">
    <source>
        <dbReference type="EMBL" id="PNL62464.1"/>
    </source>
</evidence>
<name>A0AAX0WZV7_9GAMM</name>
<accession>A0AAX0WZV7</accession>
<dbReference type="EMBL" id="NBTX02000004">
    <property type="protein sequence ID" value="PNL62464.1"/>
    <property type="molecule type" value="Genomic_DNA"/>
</dbReference>
<sequence length="126" mass="14609">MHLNTIMLIQDIQLPIQIAVLYRDIQFKTAFASLPPILTKRIVNKKGQPLTASEKQHTEYRLHDGVIKPTNCAIRHKKKGFIDDTQQFLVSDTKAIQKIENCDALIARLKDKDFPQRYTQRLLLKI</sequence>
<evidence type="ECO:0000313" key="2">
    <source>
        <dbReference type="Proteomes" id="UP000192511"/>
    </source>
</evidence>
<organism evidence="1 2">
    <name type="scientific">Legionella anisa</name>
    <dbReference type="NCBI Taxonomy" id="28082"/>
    <lineage>
        <taxon>Bacteria</taxon>
        <taxon>Pseudomonadati</taxon>
        <taxon>Pseudomonadota</taxon>
        <taxon>Gammaproteobacteria</taxon>
        <taxon>Legionellales</taxon>
        <taxon>Legionellaceae</taxon>
        <taxon>Legionella</taxon>
    </lineage>
</organism>